<accession>A0ABS6SZ64</accession>
<evidence type="ECO:0000313" key="4">
    <source>
        <dbReference type="Proteomes" id="UP000756530"/>
    </source>
</evidence>
<sequence length="105" mass="10802">MRLVALCLSLVLSLFAVSGAAALPGVTDHGPDMHHLCDGCPDVLGHGVTDTGAGCDLMPGCLIVTLPDARAPLPPPDDAVRAPQTTSIEHHASRRLSVTPPPPRS</sequence>
<evidence type="ECO:0000256" key="1">
    <source>
        <dbReference type="SAM" id="MobiDB-lite"/>
    </source>
</evidence>
<organism evidence="3 4">
    <name type="scientific">Maritimibacter dapengensis</name>
    <dbReference type="NCBI Taxonomy" id="2836868"/>
    <lineage>
        <taxon>Bacteria</taxon>
        <taxon>Pseudomonadati</taxon>
        <taxon>Pseudomonadota</taxon>
        <taxon>Alphaproteobacteria</taxon>
        <taxon>Rhodobacterales</taxon>
        <taxon>Roseobacteraceae</taxon>
        <taxon>Maritimibacter</taxon>
    </lineage>
</organism>
<name>A0ABS6SZ64_9RHOB</name>
<evidence type="ECO:0008006" key="5">
    <source>
        <dbReference type="Google" id="ProtNLM"/>
    </source>
</evidence>
<gene>
    <name evidence="3" type="ORF">KJP28_02645</name>
</gene>
<protein>
    <recommendedName>
        <fullName evidence="5">Secreted protein</fullName>
    </recommendedName>
</protein>
<proteinExistence type="predicted"/>
<evidence type="ECO:0000256" key="2">
    <source>
        <dbReference type="SAM" id="SignalP"/>
    </source>
</evidence>
<keyword evidence="4" id="KW-1185">Reference proteome</keyword>
<dbReference type="EMBL" id="JAHUZE010000001">
    <property type="protein sequence ID" value="MBV7377808.1"/>
    <property type="molecule type" value="Genomic_DNA"/>
</dbReference>
<feature type="chain" id="PRO_5046937790" description="Secreted protein" evidence="2">
    <location>
        <begin position="23"/>
        <end position="105"/>
    </location>
</feature>
<feature type="region of interest" description="Disordered" evidence="1">
    <location>
        <begin position="72"/>
        <end position="105"/>
    </location>
</feature>
<keyword evidence="2" id="KW-0732">Signal</keyword>
<dbReference type="Proteomes" id="UP000756530">
    <property type="component" value="Unassembled WGS sequence"/>
</dbReference>
<reference evidence="3 4" key="1">
    <citation type="submission" date="2021-05" db="EMBL/GenBank/DDBJ databases">
        <title>Culturable bacteria isolated from Daya Bay.</title>
        <authorList>
            <person name="Zheng W."/>
            <person name="Yu S."/>
            <person name="Huang Y."/>
        </authorList>
    </citation>
    <scope>NUCLEOTIDE SEQUENCE [LARGE SCALE GENOMIC DNA]</scope>
    <source>
        <strain evidence="3 4">DP4N28-5</strain>
    </source>
</reference>
<dbReference type="RefSeq" id="WP_218390677.1">
    <property type="nucleotide sequence ID" value="NZ_JAHUZE010000001.1"/>
</dbReference>
<comment type="caution">
    <text evidence="3">The sequence shown here is derived from an EMBL/GenBank/DDBJ whole genome shotgun (WGS) entry which is preliminary data.</text>
</comment>
<evidence type="ECO:0000313" key="3">
    <source>
        <dbReference type="EMBL" id="MBV7377808.1"/>
    </source>
</evidence>
<feature type="signal peptide" evidence="2">
    <location>
        <begin position="1"/>
        <end position="22"/>
    </location>
</feature>